<dbReference type="GO" id="GO:0008168">
    <property type="term" value="F:methyltransferase activity"/>
    <property type="evidence" value="ECO:0007669"/>
    <property type="project" value="UniProtKB-KW"/>
</dbReference>
<comment type="caution">
    <text evidence="2">The sequence shown here is derived from an EMBL/GenBank/DDBJ whole genome shotgun (WGS) entry which is preliminary data.</text>
</comment>
<feature type="compositionally biased region" description="Basic and acidic residues" evidence="1">
    <location>
        <begin position="236"/>
        <end position="246"/>
    </location>
</feature>
<dbReference type="InterPro" id="IPR029063">
    <property type="entry name" value="SAM-dependent_MTases_sf"/>
</dbReference>
<accession>A0ABX1C1X9</accession>
<dbReference type="GO" id="GO:0032259">
    <property type="term" value="P:methylation"/>
    <property type="evidence" value="ECO:0007669"/>
    <property type="project" value="UniProtKB-KW"/>
</dbReference>
<name>A0ABX1C1X9_9ACTN</name>
<feature type="compositionally biased region" description="Low complexity" evidence="1">
    <location>
        <begin position="255"/>
        <end position="266"/>
    </location>
</feature>
<keyword evidence="2" id="KW-0489">Methyltransferase</keyword>
<dbReference type="Gene3D" id="3.40.50.150">
    <property type="entry name" value="Vaccinia Virus protein VP39"/>
    <property type="match status" value="1"/>
</dbReference>
<organism evidence="2 3">
    <name type="scientific">Streptomyces zingiberis</name>
    <dbReference type="NCBI Taxonomy" id="2053010"/>
    <lineage>
        <taxon>Bacteria</taxon>
        <taxon>Bacillati</taxon>
        <taxon>Actinomycetota</taxon>
        <taxon>Actinomycetes</taxon>
        <taxon>Kitasatosporales</taxon>
        <taxon>Streptomycetaceae</taxon>
        <taxon>Streptomyces</taxon>
    </lineage>
</organism>
<gene>
    <name evidence="2" type="ORF">HCK00_26180</name>
</gene>
<evidence type="ECO:0000256" key="1">
    <source>
        <dbReference type="SAM" id="MobiDB-lite"/>
    </source>
</evidence>
<dbReference type="SUPFAM" id="SSF53335">
    <property type="entry name" value="S-adenosyl-L-methionine-dependent methyltransferases"/>
    <property type="match status" value="1"/>
</dbReference>
<dbReference type="InterPro" id="IPR006764">
    <property type="entry name" value="SAM_dep_MeTrfase_SAV2177_type"/>
</dbReference>
<reference evidence="2 3" key="1">
    <citation type="submission" date="2020-03" db="EMBL/GenBank/DDBJ databases">
        <title>WGS of actinomycetes isolated from Thailand.</title>
        <authorList>
            <person name="Thawai C."/>
        </authorList>
    </citation>
    <scope>NUCLEOTIDE SEQUENCE [LARGE SCALE GENOMIC DNA]</scope>
    <source>
        <strain evidence="2 3">PLAI 1-29</strain>
    </source>
</reference>
<dbReference type="PIRSF" id="PIRSF017393">
    <property type="entry name" value="MTase_SAV2177"/>
    <property type="match status" value="1"/>
</dbReference>
<feature type="region of interest" description="Disordered" evidence="1">
    <location>
        <begin position="236"/>
        <end position="266"/>
    </location>
</feature>
<proteinExistence type="predicted"/>
<sequence>MYDYYLGGRDNYEVDRHAAEEVLRFAPSTRVTALANRAFMRRAVRAVVGAGVRQIIDIGTGIPTSPNPHEIAREIDPAARVAFVDNDVIVATHADAKLAGESGTAFVHADLRDPRSILESPALRDLIDFGEPVALMLVAVLHFVEDAADPAGIVAALGEGLPSGSHLILSHVTADFHGGEQEIARRDDPGVGARKVYERTAAAVTLRDRNGVARFFEGWDLLEPGLVQASAWRPELEPEDAGHDAAEAEDGTFQDAPGAADAQDGAGIRAGFDDVAALYAGVARKP</sequence>
<dbReference type="EMBL" id="JAATEN010000034">
    <property type="protein sequence ID" value="NJQ03902.1"/>
    <property type="molecule type" value="Genomic_DNA"/>
</dbReference>
<keyword evidence="3" id="KW-1185">Reference proteome</keyword>
<dbReference type="Proteomes" id="UP000695264">
    <property type="component" value="Unassembled WGS sequence"/>
</dbReference>
<evidence type="ECO:0000313" key="2">
    <source>
        <dbReference type="EMBL" id="NJQ03902.1"/>
    </source>
</evidence>
<keyword evidence="2" id="KW-0808">Transferase</keyword>
<dbReference type="Pfam" id="PF04672">
    <property type="entry name" value="Methyltransf_19"/>
    <property type="match status" value="1"/>
</dbReference>
<evidence type="ECO:0000313" key="3">
    <source>
        <dbReference type="Proteomes" id="UP000695264"/>
    </source>
</evidence>
<protein>
    <submittedName>
        <fullName evidence="2">SAM-dependent methyltransferase</fullName>
    </submittedName>
</protein>